<accession>A0ABQ6CS94</accession>
<dbReference type="Proteomes" id="UP001156882">
    <property type="component" value="Unassembled WGS sequence"/>
</dbReference>
<protein>
    <submittedName>
        <fullName evidence="1">Uncharacterized protein</fullName>
    </submittedName>
</protein>
<name>A0ABQ6CS94_9HYPH</name>
<proteinExistence type="predicted"/>
<dbReference type="EMBL" id="BSPC01000054">
    <property type="protein sequence ID" value="GLS21835.1"/>
    <property type="molecule type" value="Genomic_DNA"/>
</dbReference>
<evidence type="ECO:0000313" key="2">
    <source>
        <dbReference type="Proteomes" id="UP001156882"/>
    </source>
</evidence>
<gene>
    <name evidence="1" type="ORF">GCM10007874_48520</name>
</gene>
<sequence>MGNDMGAIARADLGLIGIDIDIKGGGIDIALFHQHGFELLHPLGHRGGRRAMMVVVIMVMVVIMRAHGGCVAEIEASGNARAALLSCRRCIVRS</sequence>
<keyword evidence="2" id="KW-1185">Reference proteome</keyword>
<evidence type="ECO:0000313" key="1">
    <source>
        <dbReference type="EMBL" id="GLS21835.1"/>
    </source>
</evidence>
<reference evidence="2" key="1">
    <citation type="journal article" date="2019" name="Int. J. Syst. Evol. Microbiol.">
        <title>The Global Catalogue of Microorganisms (GCM) 10K type strain sequencing project: providing services to taxonomists for standard genome sequencing and annotation.</title>
        <authorList>
            <consortium name="The Broad Institute Genomics Platform"/>
            <consortium name="The Broad Institute Genome Sequencing Center for Infectious Disease"/>
            <person name="Wu L."/>
            <person name="Ma J."/>
        </authorList>
    </citation>
    <scope>NUCLEOTIDE SEQUENCE [LARGE SCALE GENOMIC DNA]</scope>
    <source>
        <strain evidence="2">NBRC 101365</strain>
    </source>
</reference>
<organism evidence="1 2">
    <name type="scientific">Labrys miyagiensis</name>
    <dbReference type="NCBI Taxonomy" id="346912"/>
    <lineage>
        <taxon>Bacteria</taxon>
        <taxon>Pseudomonadati</taxon>
        <taxon>Pseudomonadota</taxon>
        <taxon>Alphaproteobacteria</taxon>
        <taxon>Hyphomicrobiales</taxon>
        <taxon>Xanthobacteraceae</taxon>
        <taxon>Labrys</taxon>
    </lineage>
</organism>
<comment type="caution">
    <text evidence="1">The sequence shown here is derived from an EMBL/GenBank/DDBJ whole genome shotgun (WGS) entry which is preliminary data.</text>
</comment>